<dbReference type="InterPro" id="IPR037208">
    <property type="entry name" value="Spo0E-like_sf"/>
</dbReference>
<name>A0ABU8F455_9BACI</name>
<gene>
    <name evidence="1" type="ORF">WAX74_08720</name>
</gene>
<dbReference type="SUPFAM" id="SSF140500">
    <property type="entry name" value="BAS1536-like"/>
    <property type="match status" value="1"/>
</dbReference>
<evidence type="ECO:0000313" key="2">
    <source>
        <dbReference type="Proteomes" id="UP001364890"/>
    </source>
</evidence>
<dbReference type="Gene3D" id="4.10.280.10">
    <property type="entry name" value="Helix-loop-helix DNA-binding domain"/>
    <property type="match status" value="1"/>
</dbReference>
<sequence length="58" mass="6864">MVESILKQVEFTREKMIQSAIEKGMLDQDTIRLSKELDSLLNIFQYEESQNMQIKKVD</sequence>
<dbReference type="InterPro" id="IPR018540">
    <property type="entry name" value="Spo0E-like"/>
</dbReference>
<protein>
    <submittedName>
        <fullName evidence="1">Aspartyl-phosphate phosphatase Spo0E family protein</fullName>
    </submittedName>
</protein>
<reference evidence="1 2" key="1">
    <citation type="submission" date="2024-01" db="EMBL/GenBank/DDBJ databases">
        <title>Seven novel Bacillus-like species.</title>
        <authorList>
            <person name="Liu G."/>
        </authorList>
    </citation>
    <scope>NUCLEOTIDE SEQUENCE [LARGE SCALE GENOMIC DNA]</scope>
    <source>
        <strain evidence="1 2">FJAT-51614</strain>
    </source>
</reference>
<dbReference type="Pfam" id="PF09388">
    <property type="entry name" value="SpoOE-like"/>
    <property type="match status" value="1"/>
</dbReference>
<dbReference type="InterPro" id="IPR036638">
    <property type="entry name" value="HLH_DNA-bd_sf"/>
</dbReference>
<evidence type="ECO:0000313" key="1">
    <source>
        <dbReference type="EMBL" id="MEI4769730.1"/>
    </source>
</evidence>
<organism evidence="1 2">
    <name type="scientific">Psychrobacillus mangrovi</name>
    <dbReference type="NCBI Taxonomy" id="3117745"/>
    <lineage>
        <taxon>Bacteria</taxon>
        <taxon>Bacillati</taxon>
        <taxon>Bacillota</taxon>
        <taxon>Bacilli</taxon>
        <taxon>Bacillales</taxon>
        <taxon>Bacillaceae</taxon>
        <taxon>Psychrobacillus</taxon>
    </lineage>
</organism>
<dbReference type="RefSeq" id="WP_336497280.1">
    <property type="nucleotide sequence ID" value="NZ_JBAWSY010000004.1"/>
</dbReference>
<accession>A0ABU8F455</accession>
<keyword evidence="2" id="KW-1185">Reference proteome</keyword>
<proteinExistence type="predicted"/>
<comment type="caution">
    <text evidence="1">The sequence shown here is derived from an EMBL/GenBank/DDBJ whole genome shotgun (WGS) entry which is preliminary data.</text>
</comment>
<dbReference type="Proteomes" id="UP001364890">
    <property type="component" value="Unassembled WGS sequence"/>
</dbReference>
<dbReference type="EMBL" id="JBAWSY010000004">
    <property type="protein sequence ID" value="MEI4769730.1"/>
    <property type="molecule type" value="Genomic_DNA"/>
</dbReference>